<dbReference type="GO" id="GO:0006606">
    <property type="term" value="P:protein import into nucleus"/>
    <property type="evidence" value="ECO:0007669"/>
    <property type="project" value="InterPro"/>
</dbReference>
<evidence type="ECO:0000256" key="6">
    <source>
        <dbReference type="ARBA" id="ARBA00022927"/>
    </source>
</evidence>
<keyword evidence="10" id="KW-1185">Reference proteome</keyword>
<proteinExistence type="predicted"/>
<evidence type="ECO:0000313" key="10">
    <source>
        <dbReference type="Proteomes" id="UP001162131"/>
    </source>
</evidence>
<evidence type="ECO:0000256" key="7">
    <source>
        <dbReference type="ARBA" id="ARBA00023242"/>
    </source>
</evidence>
<keyword evidence="6" id="KW-0653">Protein transport</keyword>
<keyword evidence="5" id="KW-0677">Repeat</keyword>
<evidence type="ECO:0000256" key="2">
    <source>
        <dbReference type="ARBA" id="ARBA00004496"/>
    </source>
</evidence>
<comment type="caution">
    <text evidence="9">The sequence shown here is derived from an EMBL/GenBank/DDBJ whole genome shotgun (WGS) entry which is preliminary data.</text>
</comment>
<dbReference type="Pfam" id="PF25574">
    <property type="entry name" value="TPR_IMB1"/>
    <property type="match status" value="1"/>
</dbReference>
<keyword evidence="4" id="KW-0963">Cytoplasm</keyword>
<dbReference type="InterPro" id="IPR058584">
    <property type="entry name" value="IMB1_TNPO1-like_TPR"/>
</dbReference>
<dbReference type="InterPro" id="IPR057672">
    <property type="entry name" value="TPR_IPO4/5"/>
</dbReference>
<reference evidence="9" key="1">
    <citation type="submission" date="2021-09" db="EMBL/GenBank/DDBJ databases">
        <authorList>
            <consortium name="AG Swart"/>
            <person name="Singh M."/>
            <person name="Singh A."/>
            <person name="Seah K."/>
            <person name="Emmerich C."/>
        </authorList>
    </citation>
    <scope>NUCLEOTIDE SEQUENCE</scope>
    <source>
        <strain evidence="9">ATCC30299</strain>
    </source>
</reference>
<evidence type="ECO:0000256" key="1">
    <source>
        <dbReference type="ARBA" id="ARBA00004123"/>
    </source>
</evidence>
<evidence type="ECO:0000313" key="9">
    <source>
        <dbReference type="EMBL" id="CAG9331027.1"/>
    </source>
</evidence>
<accession>A0AAU9KCX2</accession>
<organism evidence="9 10">
    <name type="scientific">Blepharisma stoltei</name>
    <dbReference type="NCBI Taxonomy" id="1481888"/>
    <lineage>
        <taxon>Eukaryota</taxon>
        <taxon>Sar</taxon>
        <taxon>Alveolata</taxon>
        <taxon>Ciliophora</taxon>
        <taxon>Postciliodesmatophora</taxon>
        <taxon>Heterotrichea</taxon>
        <taxon>Heterotrichida</taxon>
        <taxon>Blepharismidae</taxon>
        <taxon>Blepharisma</taxon>
    </lineage>
</organism>
<dbReference type="GO" id="GO:0031267">
    <property type="term" value="F:small GTPase binding"/>
    <property type="evidence" value="ECO:0007669"/>
    <property type="project" value="InterPro"/>
</dbReference>
<gene>
    <name evidence="9" type="ORF">BSTOLATCC_MIC52433</name>
</gene>
<evidence type="ECO:0000259" key="8">
    <source>
        <dbReference type="PROSITE" id="PS50166"/>
    </source>
</evidence>
<protein>
    <recommendedName>
        <fullName evidence="8">Importin N-terminal domain-containing protein</fullName>
    </recommendedName>
</protein>
<dbReference type="InterPro" id="IPR001494">
    <property type="entry name" value="Importin-beta_N"/>
</dbReference>
<dbReference type="InterPro" id="IPR040122">
    <property type="entry name" value="Importin_beta"/>
</dbReference>
<dbReference type="AlphaFoldDB" id="A0AAU9KCX2"/>
<feature type="domain" description="Importin N-terminal" evidence="8">
    <location>
        <begin position="17"/>
        <end position="97"/>
    </location>
</feature>
<dbReference type="PANTHER" id="PTHR10527">
    <property type="entry name" value="IMPORTIN BETA"/>
    <property type="match status" value="1"/>
</dbReference>
<keyword evidence="3" id="KW-0813">Transport</keyword>
<dbReference type="InterPro" id="IPR011989">
    <property type="entry name" value="ARM-like"/>
</dbReference>
<sequence>MISKLLLDAQSANLNLRSQALSKIEACEASDPQNFLLEVSNVLAGDQFPREARQLAAILIKNTVLNIKMKEQALPWHSFEEEITRQIKENCLASLASQDRDVRKATSQAVSAIAKQDIPKGKWNEVISIMVNNASHTNSCYKQAALDTLGYICEELDPSAVSVQQADSILTAIAANLAGEELSVRCVALQALTSSLTFYKSNIKNDHERQILLRLIFLNATHTSENVKILALRVLCEIAINFYECLEPNLMELGTVTYQAIQSEIPNISILGIEFWNLIADCEKEKLENDENPLGFITTAAQSLANLLIPKLLEIEEDSDEWYPAKGAYNTLCVISQICGDLIIDQMVPFIRKNISTNNLKQIVGALLGLSAICEGEPNGKLLYEIKDFTEQTILCLKSREKILRENSAWCLGRICKMLKEKMTRSLAEKTISALMEKFNDIPKVASCCAAALANIIESHIDIIDYNMSQNILSTAIKTLYREDSYQENLNISAFSVIDTLLENIPDSQIALLDKNFSIFIDILRDSARKPLSDNSYIFASSIIHVTCGRMAQDKIPDRDALTIIEYITSIFNARSTIYEEGIEALGSLAMNIGSRFLKYFQETGPFFLYALKMTDSIAVLKSGVLTIGDIATALGTSMSPYLNEIFPLLIIILESPKLTLDIKILCISSIGDILRAVGVDIIPYLPQVLTYLDSAAGASLQITGNEDVDYYLDQLRESILQFYIGLFQGLYKTPYISSIEDRLRKIISYVSIIIDPQFSPNNSIHAAALGLIGDILLSFPDPSLISSLQNYIESFSTHEEKSLSGTSRWVLSLIP</sequence>
<name>A0AAU9KCX2_9CILI</name>
<comment type="subcellular location">
    <subcellularLocation>
        <location evidence="2">Cytoplasm</location>
    </subcellularLocation>
    <subcellularLocation>
        <location evidence="1">Nucleus</location>
    </subcellularLocation>
</comment>
<evidence type="ECO:0000256" key="4">
    <source>
        <dbReference type="ARBA" id="ARBA00022490"/>
    </source>
</evidence>
<dbReference type="Proteomes" id="UP001162131">
    <property type="component" value="Unassembled WGS sequence"/>
</dbReference>
<evidence type="ECO:0000256" key="5">
    <source>
        <dbReference type="ARBA" id="ARBA00022737"/>
    </source>
</evidence>
<keyword evidence="7" id="KW-0539">Nucleus</keyword>
<dbReference type="PROSITE" id="PS50166">
    <property type="entry name" value="IMPORTIN_B_NT"/>
    <property type="match status" value="1"/>
</dbReference>
<dbReference type="GO" id="GO:0005737">
    <property type="term" value="C:cytoplasm"/>
    <property type="evidence" value="ECO:0007669"/>
    <property type="project" value="UniProtKB-SubCell"/>
</dbReference>
<evidence type="ECO:0000256" key="3">
    <source>
        <dbReference type="ARBA" id="ARBA00022448"/>
    </source>
</evidence>
<dbReference type="Gene3D" id="1.25.10.10">
    <property type="entry name" value="Leucine-rich Repeat Variant"/>
    <property type="match status" value="1"/>
</dbReference>
<dbReference type="InterPro" id="IPR016024">
    <property type="entry name" value="ARM-type_fold"/>
</dbReference>
<dbReference type="Pfam" id="PF25780">
    <property type="entry name" value="TPR_IPO5"/>
    <property type="match status" value="1"/>
</dbReference>
<dbReference type="SUPFAM" id="SSF48371">
    <property type="entry name" value="ARM repeat"/>
    <property type="match status" value="1"/>
</dbReference>
<dbReference type="EMBL" id="CAJZBQ010000052">
    <property type="protein sequence ID" value="CAG9331027.1"/>
    <property type="molecule type" value="Genomic_DNA"/>
</dbReference>
<dbReference type="Pfam" id="PF03810">
    <property type="entry name" value="IBN_N"/>
    <property type="match status" value="1"/>
</dbReference>